<evidence type="ECO:0000313" key="7">
    <source>
        <dbReference type="Proteomes" id="UP000078492"/>
    </source>
</evidence>
<evidence type="ECO:0000259" key="3">
    <source>
        <dbReference type="Pfam" id="PF06807"/>
    </source>
</evidence>
<feature type="domain" description="Clp1 P-loop" evidence="5">
    <location>
        <begin position="122"/>
        <end position="170"/>
    </location>
</feature>
<dbReference type="STRING" id="471704.A0A151J453"/>
<keyword evidence="1" id="KW-0547">Nucleotide-binding</keyword>
<dbReference type="Gene3D" id="3.40.50.300">
    <property type="entry name" value="P-loop containing nucleotide triphosphate hydrolases"/>
    <property type="match status" value="2"/>
</dbReference>
<dbReference type="InterPro" id="IPR038238">
    <property type="entry name" value="Clp1_C_sf"/>
</dbReference>
<dbReference type="InterPro" id="IPR027417">
    <property type="entry name" value="P-loop_NTPase"/>
</dbReference>
<accession>A0A151J453</accession>
<reference evidence="6 7" key="1">
    <citation type="submission" date="2015-09" db="EMBL/GenBank/DDBJ databases">
        <title>Trachymyrmex cornetzi WGS genome.</title>
        <authorList>
            <person name="Nygaard S."/>
            <person name="Hu H."/>
            <person name="Boomsma J."/>
            <person name="Zhang G."/>
        </authorList>
    </citation>
    <scope>NUCLEOTIDE SEQUENCE [LARGE SCALE GENOMIC DNA]</scope>
    <source>
        <strain evidence="6">Tcor2-1</strain>
        <tissue evidence="6">Whole body</tissue>
    </source>
</reference>
<protein>
    <submittedName>
        <fullName evidence="6">Protein CLP1 like protein</fullName>
    </submittedName>
</protein>
<gene>
    <name evidence="6" type="ORF">ALC57_10636</name>
</gene>
<dbReference type="Proteomes" id="UP000078492">
    <property type="component" value="Unassembled WGS sequence"/>
</dbReference>
<evidence type="ECO:0000259" key="4">
    <source>
        <dbReference type="Pfam" id="PF16573"/>
    </source>
</evidence>
<dbReference type="GO" id="GO:0031124">
    <property type="term" value="P:mRNA 3'-end processing"/>
    <property type="evidence" value="ECO:0007669"/>
    <property type="project" value="InterPro"/>
</dbReference>
<dbReference type="FunFam" id="2.40.30.330:FF:000001">
    <property type="entry name" value="Protein CLP1 homolog"/>
    <property type="match status" value="1"/>
</dbReference>
<dbReference type="InterPro" id="IPR038239">
    <property type="entry name" value="Clp1_N_sf"/>
</dbReference>
<dbReference type="AlphaFoldDB" id="A0A151J453"/>
<evidence type="ECO:0000259" key="5">
    <source>
        <dbReference type="Pfam" id="PF16575"/>
    </source>
</evidence>
<dbReference type="GO" id="GO:0051731">
    <property type="term" value="F:polynucleotide 5'-hydroxyl-kinase activity"/>
    <property type="evidence" value="ECO:0007669"/>
    <property type="project" value="InterPro"/>
</dbReference>
<dbReference type="InterPro" id="IPR045116">
    <property type="entry name" value="Clp1/Grc3"/>
</dbReference>
<keyword evidence="7" id="KW-1185">Reference proteome</keyword>
<dbReference type="GO" id="GO:0006388">
    <property type="term" value="P:tRNA splicing, via endonucleolytic cleavage and ligation"/>
    <property type="evidence" value="ECO:0007669"/>
    <property type="project" value="TreeGrafter"/>
</dbReference>
<name>A0A151J453_9HYME</name>
<dbReference type="EMBL" id="KQ980249">
    <property type="protein sequence ID" value="KYN17107.1"/>
    <property type="molecule type" value="Genomic_DNA"/>
</dbReference>
<feature type="domain" description="Clp1 N-terminal" evidence="4">
    <location>
        <begin position="12"/>
        <end position="108"/>
    </location>
</feature>
<dbReference type="PANTHER" id="PTHR12755">
    <property type="entry name" value="CLEAVAGE/POLYADENYLATION FACTOR IA SUBUNIT CLP1P"/>
    <property type="match status" value="1"/>
</dbReference>
<feature type="domain" description="Clp1 C-terminal" evidence="3">
    <location>
        <begin position="263"/>
        <end position="373"/>
    </location>
</feature>
<dbReference type="Pfam" id="PF06807">
    <property type="entry name" value="Clp1"/>
    <property type="match status" value="1"/>
</dbReference>
<dbReference type="GO" id="GO:0005634">
    <property type="term" value="C:nucleus"/>
    <property type="evidence" value="ECO:0007669"/>
    <property type="project" value="TreeGrafter"/>
</dbReference>
<dbReference type="Gene3D" id="2.40.30.330">
    <property type="entry name" value="Pre-mRNA cleavage complex subunit Clp1, C-terminal domain"/>
    <property type="match status" value="1"/>
</dbReference>
<organism evidence="6 7">
    <name type="scientific">Trachymyrmex cornetzi</name>
    <dbReference type="NCBI Taxonomy" id="471704"/>
    <lineage>
        <taxon>Eukaryota</taxon>
        <taxon>Metazoa</taxon>
        <taxon>Ecdysozoa</taxon>
        <taxon>Arthropoda</taxon>
        <taxon>Hexapoda</taxon>
        <taxon>Insecta</taxon>
        <taxon>Pterygota</taxon>
        <taxon>Neoptera</taxon>
        <taxon>Endopterygota</taxon>
        <taxon>Hymenoptera</taxon>
        <taxon>Apocrita</taxon>
        <taxon>Aculeata</taxon>
        <taxon>Formicoidea</taxon>
        <taxon>Formicidae</taxon>
        <taxon>Myrmicinae</taxon>
        <taxon>Trachymyrmex</taxon>
    </lineage>
</organism>
<evidence type="ECO:0000256" key="2">
    <source>
        <dbReference type="ARBA" id="ARBA00022840"/>
    </source>
</evidence>
<proteinExistence type="predicted"/>
<dbReference type="Pfam" id="PF16573">
    <property type="entry name" value="CLP1_N"/>
    <property type="match status" value="1"/>
</dbReference>
<dbReference type="InterPro" id="IPR032324">
    <property type="entry name" value="Clp1_N"/>
</dbReference>
<dbReference type="SUPFAM" id="SSF52540">
    <property type="entry name" value="P-loop containing nucleoside triphosphate hydrolases"/>
    <property type="match status" value="1"/>
</dbReference>
<dbReference type="InterPro" id="IPR010655">
    <property type="entry name" value="Clp1_C"/>
</dbReference>
<keyword evidence="2" id="KW-0067">ATP-binding</keyword>
<dbReference type="PANTHER" id="PTHR12755:SF6">
    <property type="entry name" value="POLYRIBONUCLEOTIDE 5'-HYDROXYL-KINASE CLP1"/>
    <property type="match status" value="1"/>
</dbReference>
<evidence type="ECO:0000313" key="6">
    <source>
        <dbReference type="EMBL" id="KYN17107.1"/>
    </source>
</evidence>
<dbReference type="Gene3D" id="2.60.120.1030">
    <property type="entry name" value="Clp1, DNA binding domain"/>
    <property type="match status" value="1"/>
</dbReference>
<dbReference type="GO" id="GO:0005524">
    <property type="term" value="F:ATP binding"/>
    <property type="evidence" value="ECO:0007669"/>
    <property type="project" value="UniProtKB-KW"/>
</dbReference>
<sequence length="378" mass="42990">MVNKKCVITVITLDPNCELKFRVNKKKKEKFTLELKSGLAEIFGTELINGKKYEFTAYMHYTFAVYTWQGCIIELVAKSSVHFLIEWNTPMCLYLNCHAALEQMRETAEKDDTRGPVTMIVGSRNVGKSTLCRILLNYAVRIDRRPIFVDLDINQGHIAIPGTVASGVVINTCFKIINNYNLIEKNYNLLMYAAQVFEVDVILVMDRKLYNKLVEDMPHFVKVFYLPKTTGSDLETCAQRIKDQRKRDQSIREYFYGSSWTPLYPNSFEVKWNEVKLYKIEASSSSASCVLSNSKLKDNLTKLVAVKPGPNLLHHLLSVSFVDSPKDDVVQTNVAGFVCVINVDVDRQTFTVLSPQPGPLPNTVLLLSDIQFMNSLEI</sequence>
<evidence type="ECO:0000256" key="1">
    <source>
        <dbReference type="ARBA" id="ARBA00022741"/>
    </source>
</evidence>
<dbReference type="InterPro" id="IPR032319">
    <property type="entry name" value="CLP1_P"/>
</dbReference>
<dbReference type="Pfam" id="PF16575">
    <property type="entry name" value="CLP1_P"/>
    <property type="match status" value="1"/>
</dbReference>